<dbReference type="Gene3D" id="2.40.33.20">
    <property type="entry name" value="PK beta-barrel domain-like"/>
    <property type="match status" value="1"/>
</dbReference>
<dbReference type="AlphaFoldDB" id="A0A0P1H8Q4"/>
<accession>A0A0P1H8Q4</accession>
<dbReference type="PROSITE" id="PS51340">
    <property type="entry name" value="MOSC"/>
    <property type="match status" value="1"/>
</dbReference>
<dbReference type="InterPro" id="IPR011037">
    <property type="entry name" value="Pyrv_Knase-like_insert_dom_sf"/>
</dbReference>
<dbReference type="PANTHER" id="PTHR30212">
    <property type="entry name" value="PROTEIN YIIM"/>
    <property type="match status" value="1"/>
</dbReference>
<dbReference type="InterPro" id="IPR052353">
    <property type="entry name" value="Benzoxazolinone_Detox_Enz"/>
</dbReference>
<organism evidence="2 3">
    <name type="scientific">Leisingera aquaemixtae</name>
    <dbReference type="NCBI Taxonomy" id="1396826"/>
    <lineage>
        <taxon>Bacteria</taxon>
        <taxon>Pseudomonadati</taxon>
        <taxon>Pseudomonadota</taxon>
        <taxon>Alphaproteobacteria</taxon>
        <taxon>Rhodobacterales</taxon>
        <taxon>Roseobacteraceae</taxon>
        <taxon>Leisingera</taxon>
    </lineage>
</organism>
<dbReference type="InterPro" id="IPR005163">
    <property type="entry name" value="Tri_helical_YiiM-like"/>
</dbReference>
<evidence type="ECO:0000259" key="1">
    <source>
        <dbReference type="PROSITE" id="PS51340"/>
    </source>
</evidence>
<dbReference type="GO" id="GO:0030151">
    <property type="term" value="F:molybdenum ion binding"/>
    <property type="evidence" value="ECO:0007669"/>
    <property type="project" value="InterPro"/>
</dbReference>
<sequence length="231" mass="24815">MTPTPPASRIAGLFLGSVAARWPGRPPSAIGKTRADGLQQISELGFTGDAQADPQNHGGPDKAIHHYPSDHYPQWMAEGQIPEGTVPAAFGENIAALGMTETNLCIGDILRLGTAVVQIRQGRQPCWKVSQHTGNPKMAYLFQKTGRTGCYYRVLETGQAEAGSAITLIERLHPDWSVARVTRLRLSCKATAQEAAALAQLPELAEGWRQAFARMAEGDTAEDTSARLIGS</sequence>
<dbReference type="Pfam" id="PF03473">
    <property type="entry name" value="MOSC"/>
    <property type="match status" value="1"/>
</dbReference>
<dbReference type="InterPro" id="IPR005302">
    <property type="entry name" value="MoCF_Sase_C"/>
</dbReference>
<gene>
    <name evidence="2" type="ORF">PHA8399_01703</name>
</gene>
<dbReference type="SUPFAM" id="SSF50800">
    <property type="entry name" value="PK beta-barrel domain-like"/>
    <property type="match status" value="1"/>
</dbReference>
<dbReference type="GO" id="GO:0003824">
    <property type="term" value="F:catalytic activity"/>
    <property type="evidence" value="ECO:0007669"/>
    <property type="project" value="InterPro"/>
</dbReference>
<evidence type="ECO:0000313" key="2">
    <source>
        <dbReference type="EMBL" id="CUH99581.1"/>
    </source>
</evidence>
<evidence type="ECO:0000313" key="3">
    <source>
        <dbReference type="Proteomes" id="UP000051326"/>
    </source>
</evidence>
<dbReference type="Proteomes" id="UP000051326">
    <property type="component" value="Unassembled WGS sequence"/>
</dbReference>
<feature type="domain" description="MOSC" evidence="1">
    <location>
        <begin position="33"/>
        <end position="169"/>
    </location>
</feature>
<dbReference type="RefSeq" id="WP_058285715.1">
    <property type="nucleotide sequence ID" value="NZ_CYSR01000020.1"/>
</dbReference>
<dbReference type="STRING" id="1396826.PHA8399_01703"/>
<protein>
    <submittedName>
        <fullName evidence="2">6-N-hydroxylaminopurine resistance protein</fullName>
    </submittedName>
</protein>
<dbReference type="GO" id="GO:0030170">
    <property type="term" value="F:pyridoxal phosphate binding"/>
    <property type="evidence" value="ECO:0007669"/>
    <property type="project" value="InterPro"/>
</dbReference>
<dbReference type="PANTHER" id="PTHR30212:SF2">
    <property type="entry name" value="PROTEIN YIIM"/>
    <property type="match status" value="1"/>
</dbReference>
<proteinExistence type="predicted"/>
<dbReference type="EMBL" id="CYSR01000020">
    <property type="protein sequence ID" value="CUH99581.1"/>
    <property type="molecule type" value="Genomic_DNA"/>
</dbReference>
<name>A0A0P1H8Q4_9RHOB</name>
<dbReference type="Pfam" id="PF03475">
    <property type="entry name" value="YiiM_3-alpha"/>
    <property type="match status" value="1"/>
</dbReference>
<reference evidence="2 3" key="1">
    <citation type="submission" date="2015-09" db="EMBL/GenBank/DDBJ databases">
        <authorList>
            <consortium name="Swine Surveillance"/>
        </authorList>
    </citation>
    <scope>NUCLEOTIDE SEQUENCE [LARGE SCALE GENOMIC DNA]</scope>
    <source>
        <strain evidence="2 3">CECT 8399</strain>
    </source>
</reference>